<dbReference type="OrthoDB" id="1908104at2759"/>
<dbReference type="InterPro" id="IPR000010">
    <property type="entry name" value="Cystatin_dom"/>
</dbReference>
<evidence type="ECO:0000259" key="1">
    <source>
        <dbReference type="SMART" id="SM00043"/>
    </source>
</evidence>
<evidence type="ECO:0000313" key="2">
    <source>
        <dbReference type="EMBL" id="EAY11198.1"/>
    </source>
</evidence>
<dbReference type="VEuPathDB" id="TrichDB:TVAG_127040"/>
<dbReference type="Pfam" id="PF16845">
    <property type="entry name" value="SQAPI"/>
    <property type="match status" value="1"/>
</dbReference>
<protein>
    <submittedName>
        <fullName evidence="2">Clan IH, family I25, phytocystatin-like peptidase inhibitor</fullName>
    </submittedName>
</protein>
<dbReference type="AlphaFoldDB" id="A2E7X2"/>
<dbReference type="EMBL" id="DS113323">
    <property type="protein sequence ID" value="EAY11198.1"/>
    <property type="molecule type" value="Genomic_DNA"/>
</dbReference>
<name>A2E7X2_TRIV3</name>
<accession>A2E7X2</accession>
<reference evidence="2" key="1">
    <citation type="submission" date="2006-10" db="EMBL/GenBank/DDBJ databases">
        <authorList>
            <person name="Amadeo P."/>
            <person name="Zhao Q."/>
            <person name="Wortman J."/>
            <person name="Fraser-Liggett C."/>
            <person name="Carlton J."/>
        </authorList>
    </citation>
    <scope>NUCLEOTIDE SEQUENCE</scope>
    <source>
        <strain evidence="2">G3</strain>
    </source>
</reference>
<dbReference type="KEGG" id="tva:4769147"/>
<dbReference type="InterPro" id="IPR027214">
    <property type="entry name" value="Cystatin"/>
</dbReference>
<evidence type="ECO:0000313" key="3">
    <source>
        <dbReference type="Proteomes" id="UP000001542"/>
    </source>
</evidence>
<dbReference type="GO" id="GO:0004869">
    <property type="term" value="F:cysteine-type endopeptidase inhibitor activity"/>
    <property type="evidence" value="ECO:0007669"/>
    <property type="project" value="InterPro"/>
</dbReference>
<dbReference type="SMR" id="A2E7X2"/>
<dbReference type="VEuPathDB" id="TrichDB:TVAGG3_0213910"/>
<reference evidence="2" key="2">
    <citation type="journal article" date="2007" name="Science">
        <title>Draft genome sequence of the sexually transmitted pathogen Trichomonas vaginalis.</title>
        <authorList>
            <person name="Carlton J.M."/>
            <person name="Hirt R.P."/>
            <person name="Silva J.C."/>
            <person name="Delcher A.L."/>
            <person name="Schatz M."/>
            <person name="Zhao Q."/>
            <person name="Wortman J.R."/>
            <person name="Bidwell S.L."/>
            <person name="Alsmark U.C.M."/>
            <person name="Besteiro S."/>
            <person name="Sicheritz-Ponten T."/>
            <person name="Noel C.J."/>
            <person name="Dacks J.B."/>
            <person name="Foster P.G."/>
            <person name="Simillion C."/>
            <person name="Van de Peer Y."/>
            <person name="Miranda-Saavedra D."/>
            <person name="Barton G.J."/>
            <person name="Westrop G.D."/>
            <person name="Mueller S."/>
            <person name="Dessi D."/>
            <person name="Fiori P.L."/>
            <person name="Ren Q."/>
            <person name="Paulsen I."/>
            <person name="Zhang H."/>
            <person name="Bastida-Corcuera F.D."/>
            <person name="Simoes-Barbosa A."/>
            <person name="Brown M.T."/>
            <person name="Hayes R.D."/>
            <person name="Mukherjee M."/>
            <person name="Okumura C.Y."/>
            <person name="Schneider R."/>
            <person name="Smith A.J."/>
            <person name="Vanacova S."/>
            <person name="Villalvazo M."/>
            <person name="Haas B.J."/>
            <person name="Pertea M."/>
            <person name="Feldblyum T.V."/>
            <person name="Utterback T.R."/>
            <person name="Shu C.L."/>
            <person name="Osoegawa K."/>
            <person name="de Jong P.J."/>
            <person name="Hrdy I."/>
            <person name="Horvathova L."/>
            <person name="Zubacova Z."/>
            <person name="Dolezal P."/>
            <person name="Malik S.B."/>
            <person name="Logsdon J.M. Jr."/>
            <person name="Henze K."/>
            <person name="Gupta A."/>
            <person name="Wang C.C."/>
            <person name="Dunne R.L."/>
            <person name="Upcroft J.A."/>
            <person name="Upcroft P."/>
            <person name="White O."/>
            <person name="Salzberg S.L."/>
            <person name="Tang P."/>
            <person name="Chiu C.-H."/>
            <person name="Lee Y.-S."/>
            <person name="Embley T.M."/>
            <person name="Coombs G.H."/>
            <person name="Mottram J.C."/>
            <person name="Tachezy J."/>
            <person name="Fraser-Liggett C.M."/>
            <person name="Johnson P.J."/>
        </authorList>
    </citation>
    <scope>NUCLEOTIDE SEQUENCE [LARGE SCALE GENOMIC DNA]</scope>
    <source>
        <strain evidence="2">G3</strain>
    </source>
</reference>
<dbReference type="SMART" id="SM00043">
    <property type="entry name" value="CY"/>
    <property type="match status" value="1"/>
</dbReference>
<dbReference type="Gene3D" id="3.10.450.10">
    <property type="match status" value="1"/>
</dbReference>
<keyword evidence="3" id="KW-1185">Reference proteome</keyword>
<organism evidence="2 3">
    <name type="scientific">Trichomonas vaginalis (strain ATCC PRA-98 / G3)</name>
    <dbReference type="NCBI Taxonomy" id="412133"/>
    <lineage>
        <taxon>Eukaryota</taxon>
        <taxon>Metamonada</taxon>
        <taxon>Parabasalia</taxon>
        <taxon>Trichomonadida</taxon>
        <taxon>Trichomonadidae</taxon>
        <taxon>Trichomonas</taxon>
    </lineage>
</organism>
<dbReference type="Proteomes" id="UP000001542">
    <property type="component" value="Unassembled WGS sequence"/>
</dbReference>
<dbReference type="SUPFAM" id="SSF54403">
    <property type="entry name" value="Cystatin/monellin"/>
    <property type="match status" value="1"/>
</dbReference>
<sequence length="92" mass="9991">MSCCGGRCGCGGVKPANVDDEHVIQAFKDAVALANQKNGTNLEFVELITATQQVVSGFIFEGVVKTNDGDYKAKIWCKPGNTEKELQSFEKY</sequence>
<dbReference type="InParanoid" id="A2E7X2"/>
<proteinExistence type="predicted"/>
<feature type="domain" description="Cystatin" evidence="1">
    <location>
        <begin position="8"/>
        <end position="92"/>
    </location>
</feature>
<dbReference type="RefSeq" id="XP_001323421.1">
    <property type="nucleotide sequence ID" value="XM_001323386.1"/>
</dbReference>
<dbReference type="PANTHER" id="PTHR11413:SF103">
    <property type="entry name" value="CYSTEINE PROTEINASE INHIBITOR 12"/>
    <property type="match status" value="1"/>
</dbReference>
<gene>
    <name evidence="2" type="ORF">TVAG_127040</name>
</gene>
<dbReference type="InterPro" id="IPR046350">
    <property type="entry name" value="Cystatin_sf"/>
</dbReference>
<dbReference type="PANTHER" id="PTHR11413">
    <property type="entry name" value="CYSTATIN FAMILY MEMBER"/>
    <property type="match status" value="1"/>
</dbReference>
<dbReference type="CDD" id="cd00042">
    <property type="entry name" value="CY"/>
    <property type="match status" value="1"/>
</dbReference>